<dbReference type="AlphaFoldDB" id="A0A5N6N3H7"/>
<dbReference type="EMBL" id="SZYD01000014">
    <property type="protein sequence ID" value="KAD4180275.1"/>
    <property type="molecule type" value="Genomic_DNA"/>
</dbReference>
<feature type="region of interest" description="Disordered" evidence="1">
    <location>
        <begin position="80"/>
        <end position="99"/>
    </location>
</feature>
<evidence type="ECO:0000313" key="2">
    <source>
        <dbReference type="EMBL" id="KAD4180275.1"/>
    </source>
</evidence>
<evidence type="ECO:0000313" key="3">
    <source>
        <dbReference type="Proteomes" id="UP000326396"/>
    </source>
</evidence>
<name>A0A5N6N3H7_9ASTR</name>
<sequence length="99" mass="10713">MVNVGENRAQNGVTDCPETRNEDKNRKIDENGLGRYAPSHMLSLGDAPGSHENIWMSPTPRGTPRVTSWSGAMRLDGMAAADEVSASPDRCSTRRAPSD</sequence>
<feature type="compositionally biased region" description="Basic and acidic residues" evidence="1">
    <location>
        <begin position="17"/>
        <end position="32"/>
    </location>
</feature>
<accession>A0A5N6N3H7</accession>
<protein>
    <submittedName>
        <fullName evidence="2">Uncharacterized protein</fullName>
    </submittedName>
</protein>
<keyword evidence="3" id="KW-1185">Reference proteome</keyword>
<feature type="region of interest" description="Disordered" evidence="1">
    <location>
        <begin position="1"/>
        <end position="65"/>
    </location>
</feature>
<reference evidence="2 3" key="1">
    <citation type="submission" date="2019-05" db="EMBL/GenBank/DDBJ databases">
        <title>Mikania micrantha, genome provides insights into the molecular mechanism of rapid growth.</title>
        <authorList>
            <person name="Liu B."/>
        </authorList>
    </citation>
    <scope>NUCLEOTIDE SEQUENCE [LARGE SCALE GENOMIC DNA]</scope>
    <source>
        <strain evidence="2">NLD-2019</strain>
        <tissue evidence="2">Leaf</tissue>
    </source>
</reference>
<organism evidence="2 3">
    <name type="scientific">Mikania micrantha</name>
    <name type="common">bitter vine</name>
    <dbReference type="NCBI Taxonomy" id="192012"/>
    <lineage>
        <taxon>Eukaryota</taxon>
        <taxon>Viridiplantae</taxon>
        <taxon>Streptophyta</taxon>
        <taxon>Embryophyta</taxon>
        <taxon>Tracheophyta</taxon>
        <taxon>Spermatophyta</taxon>
        <taxon>Magnoliopsida</taxon>
        <taxon>eudicotyledons</taxon>
        <taxon>Gunneridae</taxon>
        <taxon>Pentapetalae</taxon>
        <taxon>asterids</taxon>
        <taxon>campanulids</taxon>
        <taxon>Asterales</taxon>
        <taxon>Asteraceae</taxon>
        <taxon>Asteroideae</taxon>
        <taxon>Heliantheae alliance</taxon>
        <taxon>Eupatorieae</taxon>
        <taxon>Mikania</taxon>
    </lineage>
</organism>
<comment type="caution">
    <text evidence="2">The sequence shown here is derived from an EMBL/GenBank/DDBJ whole genome shotgun (WGS) entry which is preliminary data.</text>
</comment>
<proteinExistence type="predicted"/>
<dbReference type="Proteomes" id="UP000326396">
    <property type="component" value="Linkage Group LG4"/>
</dbReference>
<evidence type="ECO:0000256" key="1">
    <source>
        <dbReference type="SAM" id="MobiDB-lite"/>
    </source>
</evidence>
<gene>
    <name evidence="2" type="ORF">E3N88_28866</name>
</gene>